<accession>A0A9Q3BE09</accession>
<sequence>MTVCVENAQIPLIFDSEACFSIVSREYLYKKFPNWAIQLLPTKAKCFDSESGKMKEIGTIIKEIIIPPRKGNSRLNQGSLALEDTQIQGFLLGTYYQRMYEIDIYNSKDRNITIGTNRETKPSLYIYHFCNQGPLEELLNAFKEAQFISTHTINQNLSLIKSLRKNRTTFSMGQEPLGKIRGHDIEIYLNVERPYPLMLRRPPYPKSLETRI</sequence>
<reference evidence="1" key="1">
    <citation type="submission" date="2021-03" db="EMBL/GenBank/DDBJ databases">
        <title>Draft genome sequence of rust myrtle Austropuccinia psidii MF-1, a brazilian biotype.</title>
        <authorList>
            <person name="Quecine M.C."/>
            <person name="Pachon D.M.R."/>
            <person name="Bonatelli M.L."/>
            <person name="Correr F.H."/>
            <person name="Franceschini L.M."/>
            <person name="Leite T.F."/>
            <person name="Margarido G.R.A."/>
            <person name="Almeida C.A."/>
            <person name="Ferrarezi J.A."/>
            <person name="Labate C.A."/>
        </authorList>
    </citation>
    <scope>NUCLEOTIDE SEQUENCE</scope>
    <source>
        <strain evidence="1">MF-1</strain>
    </source>
</reference>
<dbReference type="EMBL" id="AVOT02000539">
    <property type="protein sequence ID" value="MBW0463393.1"/>
    <property type="molecule type" value="Genomic_DNA"/>
</dbReference>
<organism evidence="1 2">
    <name type="scientific">Austropuccinia psidii MF-1</name>
    <dbReference type="NCBI Taxonomy" id="1389203"/>
    <lineage>
        <taxon>Eukaryota</taxon>
        <taxon>Fungi</taxon>
        <taxon>Dikarya</taxon>
        <taxon>Basidiomycota</taxon>
        <taxon>Pucciniomycotina</taxon>
        <taxon>Pucciniomycetes</taxon>
        <taxon>Pucciniales</taxon>
        <taxon>Sphaerophragmiaceae</taxon>
        <taxon>Austropuccinia</taxon>
    </lineage>
</organism>
<dbReference type="Proteomes" id="UP000765509">
    <property type="component" value="Unassembled WGS sequence"/>
</dbReference>
<proteinExistence type="predicted"/>
<evidence type="ECO:0000313" key="2">
    <source>
        <dbReference type="Proteomes" id="UP000765509"/>
    </source>
</evidence>
<keyword evidence="2" id="KW-1185">Reference proteome</keyword>
<evidence type="ECO:0000313" key="1">
    <source>
        <dbReference type="EMBL" id="MBW0463393.1"/>
    </source>
</evidence>
<dbReference type="AlphaFoldDB" id="A0A9Q3BE09"/>
<gene>
    <name evidence="1" type="ORF">O181_003108</name>
</gene>
<comment type="caution">
    <text evidence="1">The sequence shown here is derived from an EMBL/GenBank/DDBJ whole genome shotgun (WGS) entry which is preliminary data.</text>
</comment>
<dbReference type="OrthoDB" id="2507422at2759"/>
<name>A0A9Q3BE09_9BASI</name>
<protein>
    <submittedName>
        <fullName evidence="1">Uncharacterized protein</fullName>
    </submittedName>
</protein>